<dbReference type="InterPro" id="IPR000690">
    <property type="entry name" value="Matrin/U1-C_Znf_C2H2"/>
</dbReference>
<keyword evidence="11" id="KW-1185">Reference proteome</keyword>
<comment type="subcellular location">
    <subcellularLocation>
        <location evidence="1">Nucleus</location>
    </subcellularLocation>
</comment>
<dbReference type="GO" id="GO:0000243">
    <property type="term" value="C:commitment complex"/>
    <property type="evidence" value="ECO:0007669"/>
    <property type="project" value="EnsemblFungi"/>
</dbReference>
<dbReference type="FunCoup" id="A7TPD7">
    <property type="interactions" value="201"/>
</dbReference>
<evidence type="ECO:0000256" key="5">
    <source>
        <dbReference type="ARBA" id="ARBA00022884"/>
    </source>
</evidence>
<protein>
    <recommendedName>
        <fullName evidence="9">Matrin-type domain-containing protein</fullName>
    </recommendedName>
</protein>
<dbReference type="InterPro" id="IPR013085">
    <property type="entry name" value="U1-CZ_Znf_C2H2"/>
</dbReference>
<sequence length="171" mass="19903">MVRYYCEYCHSYLTHDTKSVRRSHLVGKNHLKAVADYYRNKNDKSKKVGNNGVLWTRRNENKRLLKLAKVHERENNEELGVLSQMYRESPGYHKVFAPSQRLDVRDYIRSSKLPQRANLSNNSNNKNSMSSSSTRNVLTRPTTTTAPLPPPLLLTQWSSQPPKQIYPRTSR</sequence>
<dbReference type="GeneID" id="5543976"/>
<dbReference type="OMA" id="HSYLTHD"/>
<dbReference type="EMBL" id="DS480441">
    <property type="protein sequence ID" value="EDO15865.1"/>
    <property type="molecule type" value="Genomic_DNA"/>
</dbReference>
<accession>A7TPD7</accession>
<dbReference type="Gene3D" id="3.30.160.60">
    <property type="entry name" value="Classic Zinc Finger"/>
    <property type="match status" value="1"/>
</dbReference>
<dbReference type="HOGENOM" id="CLU_104749_0_0_1"/>
<dbReference type="InterPro" id="IPR003604">
    <property type="entry name" value="Matrin/U1-like-C_Znf_C2H2"/>
</dbReference>
<feature type="domain" description="Matrin-type" evidence="9">
    <location>
        <begin position="4"/>
        <end position="36"/>
    </location>
</feature>
<keyword evidence="6" id="KW-0539">Nucleus</keyword>
<evidence type="ECO:0000256" key="4">
    <source>
        <dbReference type="ARBA" id="ARBA00022833"/>
    </source>
</evidence>
<evidence type="ECO:0000313" key="10">
    <source>
        <dbReference type="EMBL" id="EDO15865.1"/>
    </source>
</evidence>
<keyword evidence="2" id="KW-0479">Metal-binding</keyword>
<evidence type="ECO:0000256" key="7">
    <source>
        <dbReference type="ARBA" id="ARBA00023274"/>
    </source>
</evidence>
<proteinExistence type="predicted"/>
<dbReference type="Proteomes" id="UP000000267">
    <property type="component" value="Unassembled WGS sequence"/>
</dbReference>
<evidence type="ECO:0000313" key="11">
    <source>
        <dbReference type="Proteomes" id="UP000000267"/>
    </source>
</evidence>
<feature type="compositionally biased region" description="Low complexity" evidence="8">
    <location>
        <begin position="118"/>
        <end position="146"/>
    </location>
</feature>
<dbReference type="InterPro" id="IPR017340">
    <property type="entry name" value="U1_snRNP-C"/>
</dbReference>
<dbReference type="GO" id="GO:0005685">
    <property type="term" value="C:U1 snRNP"/>
    <property type="evidence" value="ECO:0007669"/>
    <property type="project" value="EnsemblFungi"/>
</dbReference>
<dbReference type="OrthoDB" id="76567at2759"/>
<keyword evidence="5" id="KW-0694">RNA-binding</keyword>
<dbReference type="InParanoid" id="A7TPD7"/>
<dbReference type="PANTHER" id="PTHR31148">
    <property type="entry name" value="U1 SMALL NUCLEAR RIBONUCLEOPROTEIN C"/>
    <property type="match status" value="1"/>
</dbReference>
<dbReference type="AlphaFoldDB" id="A7TPD7"/>
<dbReference type="eggNOG" id="KOG3454">
    <property type="taxonomic scope" value="Eukaryota"/>
</dbReference>
<evidence type="ECO:0000256" key="3">
    <source>
        <dbReference type="ARBA" id="ARBA00022771"/>
    </source>
</evidence>
<dbReference type="InterPro" id="IPR036236">
    <property type="entry name" value="Znf_C2H2_sf"/>
</dbReference>
<name>A7TPD7_VANPO</name>
<keyword evidence="7" id="KW-0687">Ribonucleoprotein</keyword>
<keyword evidence="3" id="KW-0863">Zinc-finger</keyword>
<feature type="region of interest" description="Disordered" evidence="8">
    <location>
        <begin position="113"/>
        <end position="171"/>
    </location>
</feature>
<evidence type="ECO:0000256" key="2">
    <source>
        <dbReference type="ARBA" id="ARBA00022723"/>
    </source>
</evidence>
<dbReference type="KEGG" id="vpo:Kpol_1009p11"/>
<evidence type="ECO:0000256" key="1">
    <source>
        <dbReference type="ARBA" id="ARBA00004123"/>
    </source>
</evidence>
<dbReference type="PANTHER" id="PTHR31148:SF1">
    <property type="entry name" value="U1 SMALL NUCLEAR RIBONUCLEOPROTEIN C"/>
    <property type="match status" value="1"/>
</dbReference>
<dbReference type="RefSeq" id="XP_001643723.1">
    <property type="nucleotide sequence ID" value="XM_001643673.1"/>
</dbReference>
<dbReference type="GO" id="GO:0000395">
    <property type="term" value="P:mRNA 5'-splice site recognition"/>
    <property type="evidence" value="ECO:0007669"/>
    <property type="project" value="EnsemblFungi"/>
</dbReference>
<reference evidence="10 11" key="1">
    <citation type="journal article" date="2007" name="Proc. Natl. Acad. Sci. U.S.A.">
        <title>Independent sorting-out of thousands of duplicated gene pairs in two yeast species descended from a whole-genome duplication.</title>
        <authorList>
            <person name="Scannell D.R."/>
            <person name="Frank A.C."/>
            <person name="Conant G.C."/>
            <person name="Byrne K.P."/>
            <person name="Woolfit M."/>
            <person name="Wolfe K.H."/>
        </authorList>
    </citation>
    <scope>NUCLEOTIDE SEQUENCE [LARGE SCALE GENOMIC DNA]</scope>
    <source>
        <strain evidence="11">ATCC 22028 / DSM 70294 / BCRC 21397 / CBS 2163 / NBRC 10782 / NRRL Y-8283 / UCD 57-17</strain>
    </source>
</reference>
<feature type="compositionally biased region" description="Polar residues" evidence="8">
    <location>
        <begin position="156"/>
        <end position="171"/>
    </location>
</feature>
<evidence type="ECO:0000256" key="8">
    <source>
        <dbReference type="SAM" id="MobiDB-lite"/>
    </source>
</evidence>
<dbReference type="SUPFAM" id="SSF57667">
    <property type="entry name" value="beta-beta-alpha zinc fingers"/>
    <property type="match status" value="1"/>
</dbReference>
<dbReference type="PhylomeDB" id="A7TPD7"/>
<evidence type="ECO:0000259" key="9">
    <source>
        <dbReference type="PROSITE" id="PS50171"/>
    </source>
</evidence>
<dbReference type="PIRSF" id="PIRSF037969">
    <property type="entry name" value="U1_snRNP-C"/>
    <property type="match status" value="1"/>
</dbReference>
<keyword evidence="4" id="KW-0862">Zinc</keyword>
<dbReference type="STRING" id="436907.A7TPD7"/>
<evidence type="ECO:0000256" key="6">
    <source>
        <dbReference type="ARBA" id="ARBA00023242"/>
    </source>
</evidence>
<dbReference type="SMART" id="SM00451">
    <property type="entry name" value="ZnF_U1"/>
    <property type="match status" value="1"/>
</dbReference>
<dbReference type="GO" id="GO:0071004">
    <property type="term" value="C:U2-type prespliceosome"/>
    <property type="evidence" value="ECO:0007669"/>
    <property type="project" value="EnsemblFungi"/>
</dbReference>
<dbReference type="GO" id="GO:0030627">
    <property type="term" value="F:pre-mRNA 5'-splice site binding"/>
    <property type="evidence" value="ECO:0007669"/>
    <property type="project" value="EnsemblFungi"/>
</dbReference>
<organism evidence="11">
    <name type="scientific">Vanderwaltozyma polyspora (strain ATCC 22028 / DSM 70294 / BCRC 21397 / CBS 2163 / NBRC 10782 / NRRL Y-8283 / UCD 57-17)</name>
    <name type="common">Kluyveromyces polysporus</name>
    <dbReference type="NCBI Taxonomy" id="436907"/>
    <lineage>
        <taxon>Eukaryota</taxon>
        <taxon>Fungi</taxon>
        <taxon>Dikarya</taxon>
        <taxon>Ascomycota</taxon>
        <taxon>Saccharomycotina</taxon>
        <taxon>Saccharomycetes</taxon>
        <taxon>Saccharomycetales</taxon>
        <taxon>Saccharomycetaceae</taxon>
        <taxon>Vanderwaltozyma</taxon>
    </lineage>
</organism>
<dbReference type="PROSITE" id="PS50171">
    <property type="entry name" value="ZF_MATRIN"/>
    <property type="match status" value="1"/>
</dbReference>
<dbReference type="Pfam" id="PF06220">
    <property type="entry name" value="zf-U1"/>
    <property type="match status" value="1"/>
</dbReference>
<dbReference type="GO" id="GO:0008270">
    <property type="term" value="F:zinc ion binding"/>
    <property type="evidence" value="ECO:0007669"/>
    <property type="project" value="UniProtKB-KW"/>
</dbReference>
<dbReference type="GO" id="GO:0003729">
    <property type="term" value="F:mRNA binding"/>
    <property type="evidence" value="ECO:0007669"/>
    <property type="project" value="EnsemblFungi"/>
</dbReference>
<gene>
    <name evidence="10" type="ORF">Kpol_1009p11</name>
</gene>